<dbReference type="EMBL" id="RXIF01000012">
    <property type="protein sequence ID" value="RZN63841.1"/>
    <property type="molecule type" value="Genomic_DNA"/>
</dbReference>
<dbReference type="PANTHER" id="PTHR43814:SF1">
    <property type="entry name" value="ARGININOSUCCINATE LYASE"/>
    <property type="match status" value="1"/>
</dbReference>
<evidence type="ECO:0000259" key="4">
    <source>
        <dbReference type="Pfam" id="PF14698"/>
    </source>
</evidence>
<comment type="caution">
    <text evidence="5">The sequence shown here is derived from an EMBL/GenBank/DDBJ whole genome shotgun (WGS) entry which is preliminary data.</text>
</comment>
<dbReference type="UniPathway" id="UPA00068">
    <property type="reaction ID" value="UER00114"/>
</dbReference>
<gene>
    <name evidence="1 5" type="primary">argH</name>
    <name evidence="5" type="ORF">EF806_06295</name>
</gene>
<evidence type="ECO:0000313" key="5">
    <source>
        <dbReference type="EMBL" id="RZN63841.1"/>
    </source>
</evidence>
<feature type="domain" description="Fumarate lyase N-terminal" evidence="3">
    <location>
        <begin position="8"/>
        <end position="296"/>
    </location>
</feature>
<protein>
    <recommendedName>
        <fullName evidence="1 2">Argininosuccinate lyase</fullName>
        <shortName evidence="1">ASAL</shortName>
        <ecNumber evidence="1 2">4.3.2.1</ecNumber>
    </recommendedName>
    <alternativeName>
        <fullName evidence="1">Arginosuccinase</fullName>
    </alternativeName>
</protein>
<comment type="subcellular location">
    <subcellularLocation>
        <location evidence="1">Cytoplasm</location>
    </subcellularLocation>
</comment>
<dbReference type="PRINTS" id="PR00145">
    <property type="entry name" value="ARGSUCLYASE"/>
</dbReference>
<dbReference type="GO" id="GO:0004056">
    <property type="term" value="F:argininosuccinate lyase activity"/>
    <property type="evidence" value="ECO:0007669"/>
    <property type="project" value="UniProtKB-UniRule"/>
</dbReference>
<dbReference type="Gene3D" id="1.10.275.10">
    <property type="entry name" value="Fumarase/aspartase (N-terminal domain)"/>
    <property type="match status" value="1"/>
</dbReference>
<proteinExistence type="inferred from homology"/>
<dbReference type="InterPro" id="IPR029419">
    <property type="entry name" value="Arg_succ_lyase_C"/>
</dbReference>
<dbReference type="PANTHER" id="PTHR43814">
    <property type="entry name" value="ARGININOSUCCINATE LYASE"/>
    <property type="match status" value="1"/>
</dbReference>
<comment type="pathway">
    <text evidence="1">Amino-acid biosynthesis; L-arginine biosynthesis; L-arginine from L-ornithine and carbamoyl phosphate: step 3/3.</text>
</comment>
<dbReference type="Pfam" id="PF14698">
    <property type="entry name" value="ASL_C2"/>
    <property type="match status" value="1"/>
</dbReference>
<dbReference type="AlphaFoldDB" id="A0A520KQK3"/>
<evidence type="ECO:0000313" key="6">
    <source>
        <dbReference type="Proteomes" id="UP000317158"/>
    </source>
</evidence>
<keyword evidence="1" id="KW-0055">Arginine biosynthesis</keyword>
<name>A0A520KQK3_METT2</name>
<keyword evidence="1" id="KW-0963">Cytoplasm</keyword>
<dbReference type="InterPro" id="IPR009049">
    <property type="entry name" value="Argininosuccinate_lyase"/>
</dbReference>
<evidence type="ECO:0000256" key="2">
    <source>
        <dbReference type="NCBIfam" id="TIGR00838"/>
    </source>
</evidence>
<dbReference type="Gene3D" id="1.10.40.30">
    <property type="entry name" value="Fumarase/aspartase (C-terminal domain)"/>
    <property type="match status" value="1"/>
</dbReference>
<organism evidence="5 6">
    <name type="scientific">Methanoliparum thermophilum</name>
    <dbReference type="NCBI Taxonomy" id="2491083"/>
    <lineage>
        <taxon>Archaea</taxon>
        <taxon>Methanobacteriati</taxon>
        <taxon>Methanobacteriota</taxon>
        <taxon>Candidatus Methanoliparia</taxon>
        <taxon>Candidatus Methanoliparales</taxon>
        <taxon>Candidatus Methanoliparaceae</taxon>
        <taxon>Candidatus Methanoliparum</taxon>
    </lineage>
</organism>
<dbReference type="InterPro" id="IPR024083">
    <property type="entry name" value="Fumarase/histidase_N"/>
</dbReference>
<dbReference type="GO" id="GO:0005829">
    <property type="term" value="C:cytosol"/>
    <property type="evidence" value="ECO:0007669"/>
    <property type="project" value="TreeGrafter"/>
</dbReference>
<dbReference type="InterPro" id="IPR000362">
    <property type="entry name" value="Fumarate_lyase_fam"/>
</dbReference>
<evidence type="ECO:0000259" key="3">
    <source>
        <dbReference type="Pfam" id="PF00206"/>
    </source>
</evidence>
<feature type="domain" description="Argininosuccinate lyase C-terminal" evidence="4">
    <location>
        <begin position="359"/>
        <end position="416"/>
    </location>
</feature>
<keyword evidence="1 5" id="KW-0456">Lyase</keyword>
<dbReference type="FunFam" id="1.20.200.10:FF:000015">
    <property type="entry name" value="argininosuccinate lyase isoform X2"/>
    <property type="match status" value="1"/>
</dbReference>
<comment type="catalytic activity">
    <reaction evidence="1">
        <text>2-(N(omega)-L-arginino)succinate = fumarate + L-arginine</text>
        <dbReference type="Rhea" id="RHEA:24020"/>
        <dbReference type="ChEBI" id="CHEBI:29806"/>
        <dbReference type="ChEBI" id="CHEBI:32682"/>
        <dbReference type="ChEBI" id="CHEBI:57472"/>
        <dbReference type="EC" id="4.3.2.1"/>
    </reaction>
</comment>
<dbReference type="GO" id="GO:0042450">
    <property type="term" value="P:L-arginine biosynthetic process via ornithine"/>
    <property type="evidence" value="ECO:0007669"/>
    <property type="project" value="UniProtKB-UniRule"/>
</dbReference>
<evidence type="ECO:0000256" key="1">
    <source>
        <dbReference type="HAMAP-Rule" id="MF_00006"/>
    </source>
</evidence>
<dbReference type="Gene3D" id="1.20.200.10">
    <property type="entry name" value="Fumarase/aspartase (Central domain)"/>
    <property type="match status" value="1"/>
</dbReference>
<accession>A0A520KQK3</accession>
<keyword evidence="1" id="KW-0028">Amino-acid biosynthesis</keyword>
<dbReference type="InterPro" id="IPR022761">
    <property type="entry name" value="Fumarate_lyase_N"/>
</dbReference>
<dbReference type="SUPFAM" id="SSF48557">
    <property type="entry name" value="L-aspartase-like"/>
    <property type="match status" value="1"/>
</dbReference>
<dbReference type="InterPro" id="IPR008948">
    <property type="entry name" value="L-Aspartase-like"/>
</dbReference>
<dbReference type="PRINTS" id="PR00149">
    <property type="entry name" value="FUMRATELYASE"/>
</dbReference>
<sequence>MRDILRNRLNEKEDELFKEYTLSLDVDRWIFDADIYVDLAHVIMLGERGIIDKEERDKIIKALLEVKNEDIEIENYEDVHVAIESKIIEKLGSIGGKIHTAKSRNDEVATCLRFKSREETINIMKLIIDLLNTILKFSKDNLDVIMPGYTHMQHAQPILLSHHYLAHYDVFKRDLDRLKDFYKRLNLSPLGSAAFAGTGFKIDRERTAYLLGFDDIVEHSMDAVSTRDFILEMIFDVTLIMIDVSRLAEELILWSTSEFNFIEINDSFASTSSIMPQKKNPDSLELMRAKSGSLIGYLTATLSICKAIPFSYNLDNQEVSVHLLQSINIVKITLKILSRIIDTLKINKGVMLEESDKGFTTATELADIITIKTKIPFRVAHSIVGEFTKNYNGHKNFYDIKKVTDGLNDISLKKIGKKLSDLGLKSIDVENALNSTKNIERRTSIGGTSHFEVKRMIEERESILKKDESEINDLAQKIKGRINELLSICKDV</sequence>
<dbReference type="NCBIfam" id="TIGR00838">
    <property type="entry name" value="argH"/>
    <property type="match status" value="1"/>
</dbReference>
<dbReference type="Proteomes" id="UP000317158">
    <property type="component" value="Unassembled WGS sequence"/>
</dbReference>
<reference evidence="5 6" key="1">
    <citation type="journal article" date="2019" name="Nat. Microbiol.">
        <title>Wide diversity of methane and short-chain alkane metabolisms in uncultured archaea.</title>
        <authorList>
            <person name="Borrel G."/>
            <person name="Adam P.S."/>
            <person name="McKay L.J."/>
            <person name="Chen L.X."/>
            <person name="Sierra-Garcia I.N."/>
            <person name="Sieber C.M."/>
            <person name="Letourneur Q."/>
            <person name="Ghozlane A."/>
            <person name="Andersen G.L."/>
            <person name="Li W.J."/>
            <person name="Hallam S.J."/>
            <person name="Muyzer G."/>
            <person name="de Oliveira V.M."/>
            <person name="Inskeep W.P."/>
            <person name="Banfield J.F."/>
            <person name="Gribaldo S."/>
        </authorList>
    </citation>
    <scope>NUCLEOTIDE SEQUENCE [LARGE SCALE GENOMIC DNA]</scope>
    <source>
        <strain evidence="5">NM1a</strain>
    </source>
</reference>
<dbReference type="Pfam" id="PF00206">
    <property type="entry name" value="Lyase_1"/>
    <property type="match status" value="1"/>
</dbReference>
<dbReference type="CDD" id="cd01359">
    <property type="entry name" value="Argininosuccinate_lyase"/>
    <property type="match status" value="1"/>
</dbReference>
<comment type="similarity">
    <text evidence="1">Belongs to the lyase 1 family. Argininosuccinate lyase subfamily.</text>
</comment>
<dbReference type="HAMAP" id="MF_00006">
    <property type="entry name" value="Arg_succ_lyase"/>
    <property type="match status" value="1"/>
</dbReference>
<dbReference type="EC" id="4.3.2.1" evidence="1 2"/>